<dbReference type="Proteomes" id="UP000160942">
    <property type="component" value="Segment"/>
</dbReference>
<keyword evidence="3" id="KW-0720">Serine protease</keyword>
<proteinExistence type="predicted"/>
<sequence>MSGTSNSPPVATAVMAGGLTTLGMRLRFNMCSCIWLRLPKSLCTSASLLPDTVRLRALHSSLSLTTGSLLRSSIFPDVVTVDISTLDDNQKWKWTFAVGHSRGVL</sequence>
<protein>
    <submittedName>
        <fullName evidence="4">ORF81R</fullName>
    </submittedName>
</protein>
<evidence type="ECO:0000256" key="3">
    <source>
        <dbReference type="ARBA" id="ARBA00022825"/>
    </source>
</evidence>
<dbReference type="EMBL" id="GQ273492">
    <property type="protein sequence ID" value="ADE34425.1"/>
    <property type="molecule type" value="Genomic_DNA"/>
</dbReference>
<dbReference type="InterPro" id="IPR023828">
    <property type="entry name" value="Peptidase_S8_Ser-AS"/>
</dbReference>
<organism evidence="4 5">
    <name type="scientific">Turbot reddish body iridovirus</name>
    <dbReference type="NCBI Taxonomy" id="273651"/>
    <lineage>
        <taxon>Viruses</taxon>
        <taxon>Varidnaviria</taxon>
        <taxon>Bamfordvirae</taxon>
        <taxon>Nucleocytoviricota</taxon>
        <taxon>Megaviricetes</taxon>
        <taxon>Pimascovirales</taxon>
        <taxon>Pimascovirales incertae sedis</taxon>
        <taxon>Iridoviridae</taxon>
        <taxon>Alphairidovirinae</taxon>
        <taxon>Megalocytivirus</taxon>
        <taxon>Megalocytivirus pagrus1</taxon>
        <taxon>Infectious spleen and kidney necrosis virus</taxon>
    </lineage>
</organism>
<evidence type="ECO:0000256" key="2">
    <source>
        <dbReference type="ARBA" id="ARBA00022801"/>
    </source>
</evidence>
<name>E2CU26_ISKNV</name>
<reference evidence="4 5" key="1">
    <citation type="journal article" date="2010" name="Virol. J.">
        <title>Complete genome sequence of a Megalocytivirus (family Iridoviridae) associated with turbot mortality in China.</title>
        <authorList>
            <person name="Shi C.Y."/>
            <person name="Jia K.T."/>
            <person name="Yang B."/>
            <person name="Huang J."/>
        </authorList>
    </citation>
    <scope>NUCLEOTIDE SEQUENCE [LARGE SCALE GENOMIC DNA]</scope>
</reference>
<dbReference type="PROSITE" id="PS00138">
    <property type="entry name" value="SUBTILASE_SER"/>
    <property type="match status" value="1"/>
</dbReference>
<evidence type="ECO:0000313" key="4">
    <source>
        <dbReference type="EMBL" id="ADE34425.1"/>
    </source>
</evidence>
<accession>E2CU26</accession>
<evidence type="ECO:0000313" key="5">
    <source>
        <dbReference type="Proteomes" id="UP000160942"/>
    </source>
</evidence>
<dbReference type="GO" id="GO:0008236">
    <property type="term" value="F:serine-type peptidase activity"/>
    <property type="evidence" value="ECO:0007669"/>
    <property type="project" value="UniProtKB-KW"/>
</dbReference>
<keyword evidence="1" id="KW-0645">Protease</keyword>
<keyword evidence="2" id="KW-0378">Hydrolase</keyword>
<evidence type="ECO:0000256" key="1">
    <source>
        <dbReference type="ARBA" id="ARBA00022670"/>
    </source>
</evidence>
<dbReference type="GO" id="GO:0006508">
    <property type="term" value="P:proteolysis"/>
    <property type="evidence" value="ECO:0007669"/>
    <property type="project" value="UniProtKB-KW"/>
</dbReference>